<keyword evidence="3" id="KW-1185">Reference proteome</keyword>
<gene>
    <name evidence="2" type="ORF">VP01_4932g1</name>
</gene>
<evidence type="ECO:0000256" key="1">
    <source>
        <dbReference type="SAM" id="MobiDB-lite"/>
    </source>
</evidence>
<dbReference type="Proteomes" id="UP000037035">
    <property type="component" value="Unassembled WGS sequence"/>
</dbReference>
<protein>
    <submittedName>
        <fullName evidence="2">Uncharacterized protein</fullName>
    </submittedName>
</protein>
<evidence type="ECO:0000313" key="2">
    <source>
        <dbReference type="EMBL" id="KNZ49568.1"/>
    </source>
</evidence>
<proteinExistence type="predicted"/>
<sequence length="391" mass="44539">MHRNVTHQGKILSASLSSSIAYILDIFCLKHVACWLHVTHIYTANIMLKNCGTDRSTLLPLGDSPPNTSWELSYTDCNEQTKLGKAIKQFHKTLNQRDTLSPNNLYLLTVPTFQHCQAEDLTSQTTRLGQVNVCAYIEIDRNYCKHTLADEILKKKTLGTASFIPGRYISQSSPINRLMLRVIWIGFVSTFETQKPLWEFGDKLKHEYRRSQTNLGHQRRSQGHYSSPEAWNSSATTRTRGNRSVVLPLSPSKTIKPLKHNSKSQTCSTSWIKPWLGTLPPPIVYLKMKNMMKMYSIHMERHSFPRSPPVWPPFYSHSDHSSGLGSCPLSVPKAHLPAFFHCRGGKMFHSPSMQFCLFVHKSSLILLFILSLKQSCLIIQVQILFSLFFCG</sequence>
<name>A0A0L6UM08_9BASI</name>
<dbReference type="EMBL" id="LAVV01010090">
    <property type="protein sequence ID" value="KNZ49568.1"/>
    <property type="molecule type" value="Genomic_DNA"/>
</dbReference>
<dbReference type="VEuPathDB" id="FungiDB:VP01_4932g1"/>
<comment type="caution">
    <text evidence="2">The sequence shown here is derived from an EMBL/GenBank/DDBJ whole genome shotgun (WGS) entry which is preliminary data.</text>
</comment>
<dbReference type="AlphaFoldDB" id="A0A0L6UM08"/>
<reference evidence="2 3" key="1">
    <citation type="submission" date="2015-08" db="EMBL/GenBank/DDBJ databases">
        <title>Next Generation Sequencing and Analysis of the Genome of Puccinia sorghi L Schw, the Causal Agent of Maize Common Rust.</title>
        <authorList>
            <person name="Rochi L."/>
            <person name="Burguener G."/>
            <person name="Darino M."/>
            <person name="Turjanski A."/>
            <person name="Kreff E."/>
            <person name="Dieguez M.J."/>
            <person name="Sacco F."/>
        </authorList>
    </citation>
    <scope>NUCLEOTIDE SEQUENCE [LARGE SCALE GENOMIC DNA]</scope>
    <source>
        <strain evidence="2 3">RO10H11247</strain>
    </source>
</reference>
<accession>A0A0L6UM08</accession>
<feature type="region of interest" description="Disordered" evidence="1">
    <location>
        <begin position="212"/>
        <end position="243"/>
    </location>
</feature>
<organism evidence="2 3">
    <name type="scientific">Puccinia sorghi</name>
    <dbReference type="NCBI Taxonomy" id="27349"/>
    <lineage>
        <taxon>Eukaryota</taxon>
        <taxon>Fungi</taxon>
        <taxon>Dikarya</taxon>
        <taxon>Basidiomycota</taxon>
        <taxon>Pucciniomycotina</taxon>
        <taxon>Pucciniomycetes</taxon>
        <taxon>Pucciniales</taxon>
        <taxon>Pucciniaceae</taxon>
        <taxon>Puccinia</taxon>
    </lineage>
</organism>
<evidence type="ECO:0000313" key="3">
    <source>
        <dbReference type="Proteomes" id="UP000037035"/>
    </source>
</evidence>
<feature type="compositionally biased region" description="Polar residues" evidence="1">
    <location>
        <begin position="223"/>
        <end position="239"/>
    </location>
</feature>